<reference evidence="2 3" key="1">
    <citation type="submission" date="2016-10" db="EMBL/GenBank/DDBJ databases">
        <authorList>
            <person name="de Groot N.N."/>
        </authorList>
    </citation>
    <scope>NUCLEOTIDE SEQUENCE [LARGE SCALE GENOMIC DNA]</scope>
    <source>
        <strain evidence="2 3">AA1</strain>
    </source>
</reference>
<evidence type="ECO:0000256" key="1">
    <source>
        <dbReference type="SAM" id="SignalP"/>
    </source>
</evidence>
<dbReference type="Proteomes" id="UP000198870">
    <property type="component" value="Unassembled WGS sequence"/>
</dbReference>
<proteinExistence type="predicted"/>
<sequence length="296" mass="32904">MMGIRHTRTLLTATLLLLFLHAASGRCAPVGNIGDPALWNDRLFKTPGSRTLFISAEYDSQDNSLDDQQRRVRWDDPRSSTEEVRHYEQVRASESTFTCMGTRIGAVLTDAWTLYALTGVCDTELTFIHTDTTVNFGFETSSDFESDSDLYYGIGTTVLLHKGTFRGTVPLTLGMDITYRRFDFEDDSLSENGTFYSATLDEIQLAIVLAADFGRVHPYAGARISSITGNEHYINKTIQSYWYPQGYIDYEDDITWTKNVGFVVGASVQLPGAISLTVESRLGDEEALGVSATVAF</sequence>
<dbReference type="AlphaFoldDB" id="A0A1G5D6U4"/>
<feature type="signal peptide" evidence="1">
    <location>
        <begin position="1"/>
        <end position="28"/>
    </location>
</feature>
<name>A0A1G5D6U4_9BACT</name>
<evidence type="ECO:0008006" key="4">
    <source>
        <dbReference type="Google" id="ProtNLM"/>
    </source>
</evidence>
<feature type="chain" id="PRO_5011534184" description="MetA-pathway of phenol degradation" evidence="1">
    <location>
        <begin position="29"/>
        <end position="296"/>
    </location>
</feature>
<dbReference type="STRING" id="419481.SAMN05216233_1048"/>
<dbReference type="EMBL" id="FMUX01000004">
    <property type="protein sequence ID" value="SCY10160.1"/>
    <property type="molecule type" value="Genomic_DNA"/>
</dbReference>
<accession>A0A1G5D6U4</accession>
<evidence type="ECO:0000313" key="2">
    <source>
        <dbReference type="EMBL" id="SCY10160.1"/>
    </source>
</evidence>
<gene>
    <name evidence="2" type="ORF">SAMN05216233_1048</name>
</gene>
<evidence type="ECO:0000313" key="3">
    <source>
        <dbReference type="Proteomes" id="UP000198870"/>
    </source>
</evidence>
<organism evidence="2 3">
    <name type="scientific">Desulfoluna spongiiphila</name>
    <dbReference type="NCBI Taxonomy" id="419481"/>
    <lineage>
        <taxon>Bacteria</taxon>
        <taxon>Pseudomonadati</taxon>
        <taxon>Thermodesulfobacteriota</taxon>
        <taxon>Desulfobacteria</taxon>
        <taxon>Desulfobacterales</taxon>
        <taxon>Desulfolunaceae</taxon>
        <taxon>Desulfoluna</taxon>
    </lineage>
</organism>
<keyword evidence="1" id="KW-0732">Signal</keyword>
<keyword evidence="3" id="KW-1185">Reference proteome</keyword>
<protein>
    <recommendedName>
        <fullName evidence="4">MetA-pathway of phenol degradation</fullName>
    </recommendedName>
</protein>